<dbReference type="EMBL" id="LLXI01000864">
    <property type="protein sequence ID" value="PKY50354.1"/>
    <property type="molecule type" value="Genomic_DNA"/>
</dbReference>
<evidence type="ECO:0000313" key="3">
    <source>
        <dbReference type="Proteomes" id="UP000234323"/>
    </source>
</evidence>
<sequence>MHRDEIDQSLYYTASLVENADEEYPTTTSLEIWAISVGNMLKTKHFVLLLQNYSHICSCLSIVLIPTRWYCIKTNGSDELFLTADKFMQEKQNITYHHNSVPYLCLFDQKNRDFHEERLTIYEQRIVYRKLHGTYKKALSKALQTNFKSQKLINLLQEFIENEEIDEYSDLKDEFQQDDNTNDTSDKENNAL</sequence>
<comment type="caution">
    <text evidence="2">The sequence shown here is derived from an EMBL/GenBank/DDBJ whole genome shotgun (WGS) entry which is preliminary data.</text>
</comment>
<keyword evidence="3" id="KW-1185">Reference proteome</keyword>
<gene>
    <name evidence="2" type="ORF">RhiirA4_466803</name>
</gene>
<dbReference type="VEuPathDB" id="FungiDB:RhiirA1_461799"/>
<evidence type="ECO:0000256" key="1">
    <source>
        <dbReference type="SAM" id="MobiDB-lite"/>
    </source>
</evidence>
<dbReference type="AlphaFoldDB" id="A0A2I1GUZ7"/>
<feature type="non-terminal residue" evidence="2">
    <location>
        <position position="192"/>
    </location>
</feature>
<protein>
    <submittedName>
        <fullName evidence="2">Uncharacterized protein</fullName>
    </submittedName>
</protein>
<evidence type="ECO:0000313" key="2">
    <source>
        <dbReference type="EMBL" id="PKY50354.1"/>
    </source>
</evidence>
<feature type="region of interest" description="Disordered" evidence="1">
    <location>
        <begin position="170"/>
        <end position="192"/>
    </location>
</feature>
<organism evidence="2 3">
    <name type="scientific">Rhizophagus irregularis</name>
    <dbReference type="NCBI Taxonomy" id="588596"/>
    <lineage>
        <taxon>Eukaryota</taxon>
        <taxon>Fungi</taxon>
        <taxon>Fungi incertae sedis</taxon>
        <taxon>Mucoromycota</taxon>
        <taxon>Glomeromycotina</taxon>
        <taxon>Glomeromycetes</taxon>
        <taxon>Glomerales</taxon>
        <taxon>Glomeraceae</taxon>
        <taxon>Rhizophagus</taxon>
    </lineage>
</organism>
<proteinExistence type="predicted"/>
<accession>A0A2I1GUZ7</accession>
<dbReference type="Proteomes" id="UP000234323">
    <property type="component" value="Unassembled WGS sequence"/>
</dbReference>
<name>A0A2I1GUZ7_9GLOM</name>
<reference evidence="2 3" key="1">
    <citation type="submission" date="2015-10" db="EMBL/GenBank/DDBJ databases">
        <title>Genome analyses suggest a sexual origin of heterokaryosis in a supposedly ancient asexual fungus.</title>
        <authorList>
            <person name="Ropars J."/>
            <person name="Sedzielewska K."/>
            <person name="Noel J."/>
            <person name="Charron P."/>
            <person name="Farinelli L."/>
            <person name="Marton T."/>
            <person name="Kruger M."/>
            <person name="Pelin A."/>
            <person name="Brachmann A."/>
            <person name="Corradi N."/>
        </authorList>
    </citation>
    <scope>NUCLEOTIDE SEQUENCE [LARGE SCALE GENOMIC DNA]</scope>
    <source>
        <strain evidence="2 3">A4</strain>
    </source>
</reference>